<dbReference type="Proteomes" id="UP000660729">
    <property type="component" value="Unassembled WGS sequence"/>
</dbReference>
<sequence>MQEKNEIDISSHSPSPADEHEISSSRQKNVWRWVEKVAIETGGIERVTDETRLKHPTHVWQATTFWFSANFAVATLSTGMLGPIFGLTFYQSLAVILSVNTVLCACPAWLATFGLTGLRMGTFTRYSFGYWGNCICVIFILISNVGWAAINAIAGASCWTAVSGGALPLWAGVIIISVVVWLLCIGGIAWIHKMDSFLWILPLIVWCVAAGTGAKHFRTGGSPAGTASVLSFIAVNVSWALSWSYLTADYNVRMPVNTPRWRLLVSTYVGIWLPSVLVMTLGAAMYDGVSDVAWSESYAAYGVGGPLTKALEPAGGFGKFFLVLAGLSSVANNIPNGYSFAIAAQNFGPWAVRVPRIVFVTMGFIVSVVVGCLASLSFEESLITLLDILGYWCVILLVVVAEEHLIFRRCNWSGYNFDDWDSPHKLPFGWAGMAAFVFGFLGAVMGMAETWYTSPIAKLIGGGNIGHELTCGFAALTFPFFRWLELRICGR</sequence>
<evidence type="ECO:0000256" key="8">
    <source>
        <dbReference type="SAM" id="MobiDB-lite"/>
    </source>
</evidence>
<dbReference type="OrthoDB" id="5428495at2759"/>
<gene>
    <name evidence="10" type="ORF">HII31_10827</name>
</gene>
<dbReference type="Gene3D" id="1.10.4160.10">
    <property type="entry name" value="Hydantoin permease"/>
    <property type="match status" value="1"/>
</dbReference>
<feature type="transmembrane region" description="Helical" evidence="9">
    <location>
        <begin position="388"/>
        <end position="407"/>
    </location>
</feature>
<evidence type="ECO:0000256" key="1">
    <source>
        <dbReference type="ARBA" id="ARBA00004141"/>
    </source>
</evidence>
<feature type="transmembrane region" description="Helical" evidence="9">
    <location>
        <begin position="226"/>
        <end position="246"/>
    </location>
</feature>
<keyword evidence="6 7" id="KW-0472">Membrane</keyword>
<keyword evidence="4 9" id="KW-0812">Transmembrane</keyword>
<feature type="transmembrane region" description="Helical" evidence="9">
    <location>
        <begin position="170"/>
        <end position="190"/>
    </location>
</feature>
<dbReference type="GO" id="GO:0022857">
    <property type="term" value="F:transmembrane transporter activity"/>
    <property type="evidence" value="ECO:0007669"/>
    <property type="project" value="InterPro"/>
</dbReference>
<evidence type="ECO:0000256" key="2">
    <source>
        <dbReference type="ARBA" id="ARBA00008974"/>
    </source>
</evidence>
<evidence type="ECO:0000256" key="4">
    <source>
        <dbReference type="ARBA" id="ARBA00022692"/>
    </source>
</evidence>
<evidence type="ECO:0000256" key="5">
    <source>
        <dbReference type="ARBA" id="ARBA00022989"/>
    </source>
</evidence>
<dbReference type="InterPro" id="IPR001248">
    <property type="entry name" value="Pur-cyt_permease"/>
</dbReference>
<feature type="transmembrane region" description="Helical" evidence="9">
    <location>
        <begin position="357"/>
        <end position="376"/>
    </location>
</feature>
<keyword evidence="3 7" id="KW-0813">Transport</keyword>
<evidence type="ECO:0000256" key="3">
    <source>
        <dbReference type="ARBA" id="ARBA00022448"/>
    </source>
</evidence>
<dbReference type="EMBL" id="JABCIY010000219">
    <property type="protein sequence ID" value="KAF7187927.1"/>
    <property type="molecule type" value="Genomic_DNA"/>
</dbReference>
<comment type="similarity">
    <text evidence="2 7">Belongs to the purine-cytosine permease (2.A.39) family.</text>
</comment>
<comment type="caution">
    <text evidence="10">The sequence shown here is derived from an EMBL/GenBank/DDBJ whole genome shotgun (WGS) entry which is preliminary data.</text>
</comment>
<evidence type="ECO:0000256" key="7">
    <source>
        <dbReference type="PIRNR" id="PIRNR002744"/>
    </source>
</evidence>
<evidence type="ECO:0000313" key="11">
    <source>
        <dbReference type="Proteomes" id="UP000660729"/>
    </source>
</evidence>
<proteinExistence type="inferred from homology"/>
<dbReference type="AlphaFoldDB" id="A0A8H6RCH4"/>
<feature type="transmembrane region" description="Helical" evidence="9">
    <location>
        <begin position="427"/>
        <end position="448"/>
    </location>
</feature>
<protein>
    <submittedName>
        <fullName evidence="10">Purine-cytosine permease fcyB</fullName>
    </submittedName>
</protein>
<name>A0A8H6RCH4_9PEZI</name>
<dbReference type="PANTHER" id="PTHR31806:SF1">
    <property type="entry name" value="PURINE-CYTOSINE PERMEASE FCY2-RELATED"/>
    <property type="match status" value="1"/>
</dbReference>
<keyword evidence="11" id="KW-1185">Reference proteome</keyword>
<dbReference type="PIRSF" id="PIRSF002744">
    <property type="entry name" value="Pur-cyt_permease"/>
    <property type="match status" value="1"/>
</dbReference>
<dbReference type="PANTHER" id="PTHR31806">
    <property type="entry name" value="PURINE-CYTOSINE PERMEASE FCY2-RELATED"/>
    <property type="match status" value="1"/>
</dbReference>
<evidence type="ECO:0000313" key="10">
    <source>
        <dbReference type="EMBL" id="KAF7187927.1"/>
    </source>
</evidence>
<feature type="transmembrane region" description="Helical" evidence="9">
    <location>
        <begin position="93"/>
        <end position="118"/>
    </location>
</feature>
<dbReference type="Pfam" id="PF02133">
    <property type="entry name" value="Transp_cyt_pur"/>
    <property type="match status" value="1"/>
</dbReference>
<evidence type="ECO:0000256" key="9">
    <source>
        <dbReference type="SAM" id="Phobius"/>
    </source>
</evidence>
<feature type="transmembrane region" description="Helical" evidence="9">
    <location>
        <begin position="197"/>
        <end position="214"/>
    </location>
</feature>
<feature type="transmembrane region" description="Helical" evidence="9">
    <location>
        <begin position="267"/>
        <end position="286"/>
    </location>
</feature>
<reference evidence="10" key="1">
    <citation type="submission" date="2020-04" db="EMBL/GenBank/DDBJ databases">
        <title>Draft genome resource of the tomato pathogen Pseudocercospora fuligena.</title>
        <authorList>
            <person name="Zaccaron A."/>
        </authorList>
    </citation>
    <scope>NUCLEOTIDE SEQUENCE</scope>
    <source>
        <strain evidence="10">PF001</strain>
    </source>
</reference>
<keyword evidence="5 9" id="KW-1133">Transmembrane helix</keyword>
<comment type="subcellular location">
    <subcellularLocation>
        <location evidence="1">Membrane</location>
        <topology evidence="1">Multi-pass membrane protein</topology>
    </subcellularLocation>
</comment>
<dbReference type="InterPro" id="IPR026030">
    <property type="entry name" value="Pur-cyt_permease_Fcy2/21/22"/>
</dbReference>
<evidence type="ECO:0000256" key="6">
    <source>
        <dbReference type="ARBA" id="ARBA00023136"/>
    </source>
</evidence>
<feature type="transmembrane region" description="Helical" evidence="9">
    <location>
        <begin position="130"/>
        <end position="150"/>
    </location>
</feature>
<accession>A0A8H6RCH4</accession>
<organism evidence="10 11">
    <name type="scientific">Pseudocercospora fuligena</name>
    <dbReference type="NCBI Taxonomy" id="685502"/>
    <lineage>
        <taxon>Eukaryota</taxon>
        <taxon>Fungi</taxon>
        <taxon>Dikarya</taxon>
        <taxon>Ascomycota</taxon>
        <taxon>Pezizomycotina</taxon>
        <taxon>Dothideomycetes</taxon>
        <taxon>Dothideomycetidae</taxon>
        <taxon>Mycosphaerellales</taxon>
        <taxon>Mycosphaerellaceae</taxon>
        <taxon>Pseudocercospora</taxon>
    </lineage>
</organism>
<dbReference type="GO" id="GO:0005886">
    <property type="term" value="C:plasma membrane"/>
    <property type="evidence" value="ECO:0007669"/>
    <property type="project" value="TreeGrafter"/>
</dbReference>
<feature type="region of interest" description="Disordered" evidence="8">
    <location>
        <begin position="1"/>
        <end position="24"/>
    </location>
</feature>
<feature type="transmembrane region" description="Helical" evidence="9">
    <location>
        <begin position="64"/>
        <end position="87"/>
    </location>
</feature>